<proteinExistence type="predicted"/>
<reference evidence="1" key="2">
    <citation type="journal article" date="2015" name="Fish Shellfish Immunol.">
        <title>Early steps in the European eel (Anguilla anguilla)-Vibrio vulnificus interaction in the gills: Role of the RtxA13 toxin.</title>
        <authorList>
            <person name="Callol A."/>
            <person name="Pajuelo D."/>
            <person name="Ebbesson L."/>
            <person name="Teles M."/>
            <person name="MacKenzie S."/>
            <person name="Amaro C."/>
        </authorList>
    </citation>
    <scope>NUCLEOTIDE SEQUENCE</scope>
</reference>
<evidence type="ECO:0000313" key="1">
    <source>
        <dbReference type="EMBL" id="JAH75515.1"/>
    </source>
</evidence>
<name>A0A0E9VDI0_ANGAN</name>
<accession>A0A0E9VDI0</accession>
<dbReference type="EMBL" id="GBXM01033062">
    <property type="protein sequence ID" value="JAH75515.1"/>
    <property type="molecule type" value="Transcribed_RNA"/>
</dbReference>
<reference evidence="1" key="1">
    <citation type="submission" date="2014-11" db="EMBL/GenBank/DDBJ databases">
        <authorList>
            <person name="Amaro Gonzalez C."/>
        </authorList>
    </citation>
    <scope>NUCLEOTIDE SEQUENCE</scope>
</reference>
<organism evidence="1">
    <name type="scientific">Anguilla anguilla</name>
    <name type="common">European freshwater eel</name>
    <name type="synonym">Muraena anguilla</name>
    <dbReference type="NCBI Taxonomy" id="7936"/>
    <lineage>
        <taxon>Eukaryota</taxon>
        <taxon>Metazoa</taxon>
        <taxon>Chordata</taxon>
        <taxon>Craniata</taxon>
        <taxon>Vertebrata</taxon>
        <taxon>Euteleostomi</taxon>
        <taxon>Actinopterygii</taxon>
        <taxon>Neopterygii</taxon>
        <taxon>Teleostei</taxon>
        <taxon>Anguilliformes</taxon>
        <taxon>Anguillidae</taxon>
        <taxon>Anguilla</taxon>
    </lineage>
</organism>
<dbReference type="AlphaFoldDB" id="A0A0E9VDI0"/>
<sequence>MSGVSMCVYIMGVKVHKTTVQFASQFWCQFGSVLCLFGTAEKKHHYQRQTNFHFI</sequence>
<protein>
    <submittedName>
        <fullName evidence="1">Uncharacterized protein</fullName>
    </submittedName>
</protein>